<dbReference type="AlphaFoldDB" id="A0A9Q1CIT6"/>
<keyword evidence="2" id="KW-1185">Reference proteome</keyword>
<dbReference type="GO" id="GO:0061343">
    <property type="term" value="P:cell adhesion involved in heart morphogenesis"/>
    <property type="evidence" value="ECO:0007669"/>
    <property type="project" value="TreeGrafter"/>
</dbReference>
<sequence>MPVIDSSAIPDIGDIKISTTGVLKLLTDLKVHKAAGPDNVTARVLKSCANSIAPIFQKLFQKSVSSGCLPAAWLDANITPIYKKGERSDPANYCFVSLTSIPCKLLEHIIHHHIMDHSDKFNVLADVQHGFRKGRSCETQLSALVDGIMKILDNRSLA</sequence>
<name>A0A9Q1CIT6_HOLLE</name>
<dbReference type="GO" id="GO:0007508">
    <property type="term" value="P:larval heart development"/>
    <property type="evidence" value="ECO:0007669"/>
    <property type="project" value="TreeGrafter"/>
</dbReference>
<dbReference type="GO" id="GO:0003964">
    <property type="term" value="F:RNA-directed DNA polymerase activity"/>
    <property type="evidence" value="ECO:0007669"/>
    <property type="project" value="UniProtKB-KW"/>
</dbReference>
<dbReference type="PANTHER" id="PTHR33395">
    <property type="entry name" value="TRANSCRIPTASE, PUTATIVE-RELATED-RELATED"/>
    <property type="match status" value="1"/>
</dbReference>
<accession>A0A9Q1CIT6</accession>
<dbReference type="OrthoDB" id="10065625at2759"/>
<dbReference type="GO" id="GO:0031012">
    <property type="term" value="C:extracellular matrix"/>
    <property type="evidence" value="ECO:0007669"/>
    <property type="project" value="TreeGrafter"/>
</dbReference>
<proteinExistence type="predicted"/>
<dbReference type="EMBL" id="JAIZAY010000003">
    <property type="protein sequence ID" value="KAJ8045470.1"/>
    <property type="molecule type" value="Genomic_DNA"/>
</dbReference>
<dbReference type="PANTHER" id="PTHR33395:SF22">
    <property type="entry name" value="REVERSE TRANSCRIPTASE DOMAIN-CONTAINING PROTEIN"/>
    <property type="match status" value="1"/>
</dbReference>
<reference evidence="1" key="1">
    <citation type="submission" date="2021-10" db="EMBL/GenBank/DDBJ databases">
        <title>Tropical sea cucumber genome reveals ecological adaptation and Cuvierian tubules defense mechanism.</title>
        <authorList>
            <person name="Chen T."/>
        </authorList>
    </citation>
    <scope>NUCLEOTIDE SEQUENCE</scope>
    <source>
        <strain evidence="1">Nanhai2018</strain>
        <tissue evidence="1">Muscle</tissue>
    </source>
</reference>
<evidence type="ECO:0000313" key="2">
    <source>
        <dbReference type="Proteomes" id="UP001152320"/>
    </source>
</evidence>
<evidence type="ECO:0000313" key="1">
    <source>
        <dbReference type="EMBL" id="KAJ8045470.1"/>
    </source>
</evidence>
<comment type="caution">
    <text evidence="1">The sequence shown here is derived from an EMBL/GenBank/DDBJ whole genome shotgun (WGS) entry which is preliminary data.</text>
</comment>
<gene>
    <name evidence="1" type="ORF">HOLleu_08486</name>
</gene>
<keyword evidence="1" id="KW-0808">Transferase</keyword>
<organism evidence="1 2">
    <name type="scientific">Holothuria leucospilota</name>
    <name type="common">Black long sea cucumber</name>
    <name type="synonym">Mertensiothuria leucospilota</name>
    <dbReference type="NCBI Taxonomy" id="206669"/>
    <lineage>
        <taxon>Eukaryota</taxon>
        <taxon>Metazoa</taxon>
        <taxon>Echinodermata</taxon>
        <taxon>Eleutherozoa</taxon>
        <taxon>Echinozoa</taxon>
        <taxon>Holothuroidea</taxon>
        <taxon>Aspidochirotacea</taxon>
        <taxon>Aspidochirotida</taxon>
        <taxon>Holothuriidae</taxon>
        <taxon>Holothuria</taxon>
    </lineage>
</organism>
<keyword evidence="1" id="KW-0695">RNA-directed DNA polymerase</keyword>
<protein>
    <submittedName>
        <fullName evidence="1">LINE-1 reverse transcriptase-like</fullName>
    </submittedName>
</protein>
<keyword evidence="1" id="KW-0548">Nucleotidyltransferase</keyword>
<dbReference type="Proteomes" id="UP001152320">
    <property type="component" value="Chromosome 3"/>
</dbReference>